<protein>
    <submittedName>
        <fullName evidence="3">T9SS type A sorting domain-containing protein</fullName>
    </submittedName>
</protein>
<keyword evidence="1" id="KW-0732">Signal</keyword>
<reference evidence="3 4" key="1">
    <citation type="submission" date="2020-04" db="EMBL/GenBank/DDBJ databases">
        <title>A Flavivirga sp. nov.</title>
        <authorList>
            <person name="Sun X."/>
        </authorList>
    </citation>
    <scope>NUCLEOTIDE SEQUENCE [LARGE SCALE GENOMIC DNA]</scope>
    <source>
        <strain evidence="3 4">Y03</strain>
    </source>
</reference>
<dbReference type="SUPFAM" id="SSF51126">
    <property type="entry name" value="Pectin lyase-like"/>
    <property type="match status" value="1"/>
</dbReference>
<dbReference type="InterPro" id="IPR026444">
    <property type="entry name" value="Secre_tail"/>
</dbReference>
<dbReference type="NCBIfam" id="TIGR04183">
    <property type="entry name" value="Por_Secre_tail"/>
    <property type="match status" value="1"/>
</dbReference>
<evidence type="ECO:0000313" key="3">
    <source>
        <dbReference type="EMBL" id="NMH89850.1"/>
    </source>
</evidence>
<accession>A0ABX1S1U7</accession>
<dbReference type="Proteomes" id="UP000746690">
    <property type="component" value="Unassembled WGS sequence"/>
</dbReference>
<proteinExistence type="predicted"/>
<dbReference type="EMBL" id="JABBHF010000017">
    <property type="protein sequence ID" value="NMH89850.1"/>
    <property type="molecule type" value="Genomic_DNA"/>
</dbReference>
<comment type="caution">
    <text evidence="3">The sequence shown here is derived from an EMBL/GenBank/DDBJ whole genome shotgun (WGS) entry which is preliminary data.</text>
</comment>
<dbReference type="PANTHER" id="PTHR36453">
    <property type="entry name" value="SECRETED PROTEIN-RELATED"/>
    <property type="match status" value="1"/>
</dbReference>
<dbReference type="Gene3D" id="2.160.20.10">
    <property type="entry name" value="Single-stranded right-handed beta-helix, Pectin lyase-like"/>
    <property type="match status" value="2"/>
</dbReference>
<gene>
    <name evidence="3" type="ORF">HHX25_20280</name>
</gene>
<keyword evidence="4" id="KW-1185">Reference proteome</keyword>
<sequence length="991" mass="108702">MNIEKEIRSRFLLLLFMFCVSIGVTAQDLYVATNGNDSNDGSINNPLATLIGARDKARSTGAKNIFIRGGRYYFDTTCELGSQDNGVSFSGFQDEKVIFDGSKFINPEQFQIVTEDNLLAKLHNNAKGKVFSRVITDTELQTLLDQPSAQISINDKMGTVARFPNIGFAHMNRSTVTGESIAESGTESAPKGPEFQLRETIDASKWGVELGRLKKMKTRGYISADWLKEDNIVHSVSASGSIKLRNGSRYGTGAGSPAEVSRLFFYHLLCELDEPGEWYYDPTDSRLYIWPIETINNNTSIGVWAGPQCFEINDGQDIEIKKMTIQNIGSGNNGQGAINVKGTSQNILVAGITFRFIAAPLTSVNFWHDVRNSKVQSCDFYDVPNNSRLYGGKITPTSVEYGNNVIENCHFTQVYSKDFYGKACGITGAGNIFRNNLIHNMNGQPVTHTGVDHIIELNEAFNVGIEEGDGGAFYTGNAMWSFGNKIRHNFVHHIMSVPKLLGRASFFSDDLDAGEEVYENVTYKGGWEVLKMNKGGGHSVVRNVVLEGYRGIRNGDASTSFYTTAMNYLSTNPTSNDKSNYIGRMLKEIGVTGWESTVTTDNWSDLINDFWYQRYPKLKSLLETSNNNNSFKPYASNYEDNMFYGNSRNILGGSVETVSGNQDVSLAIFENPSTLNLKFKEPRPSYAPNIPFDNIGLYLDAYRCAVPDKNEYRQKVKQRFDGQPAHDNSVAYDFNTINDRLYYNSGAEIYKSVPCSGAIEETGDDSYTVKATGETCLDKANGQIKIQARDAGSYIANLDGGADINFTSEWLIENLSAGTYELCITNTTSSITQCYGLDVEAGTSVTGKAITDSGKVAVNITEGTAPFDVYVNNEMVFQTSSTSFSVNAGYGDVVEVKTSEACEGVLSKTIDGIVSVSPNPTKGEFAIALSMPLKNVTVSVYNVFSQLVSSKAYPVNNGQVSLDINGAPAGIYFAAIEMGGGKPKVLKIIKK</sequence>
<evidence type="ECO:0000256" key="1">
    <source>
        <dbReference type="ARBA" id="ARBA00022729"/>
    </source>
</evidence>
<dbReference type="Pfam" id="PF18962">
    <property type="entry name" value="Por_Secre_tail"/>
    <property type="match status" value="1"/>
</dbReference>
<dbReference type="RefSeq" id="WP_169677221.1">
    <property type="nucleotide sequence ID" value="NZ_JABBHF010000017.1"/>
</dbReference>
<evidence type="ECO:0000259" key="2">
    <source>
        <dbReference type="Pfam" id="PF18962"/>
    </source>
</evidence>
<dbReference type="InterPro" id="IPR012334">
    <property type="entry name" value="Pectin_lyas_fold"/>
</dbReference>
<dbReference type="InterPro" id="IPR011050">
    <property type="entry name" value="Pectin_lyase_fold/virulence"/>
</dbReference>
<name>A0ABX1S1U7_9FLAO</name>
<feature type="domain" description="Secretion system C-terminal sorting" evidence="2">
    <location>
        <begin position="917"/>
        <end position="982"/>
    </location>
</feature>
<evidence type="ECO:0000313" key="4">
    <source>
        <dbReference type="Proteomes" id="UP000746690"/>
    </source>
</evidence>
<organism evidence="3 4">
    <name type="scientific">Flavivirga algicola</name>
    <dbReference type="NCBI Taxonomy" id="2729136"/>
    <lineage>
        <taxon>Bacteria</taxon>
        <taxon>Pseudomonadati</taxon>
        <taxon>Bacteroidota</taxon>
        <taxon>Flavobacteriia</taxon>
        <taxon>Flavobacteriales</taxon>
        <taxon>Flavobacteriaceae</taxon>
        <taxon>Flavivirga</taxon>
    </lineage>
</organism>
<dbReference type="PANTHER" id="PTHR36453:SF1">
    <property type="entry name" value="RIGHT HANDED BETA HELIX DOMAIN-CONTAINING PROTEIN"/>
    <property type="match status" value="1"/>
</dbReference>